<dbReference type="EMBL" id="FJVC01000705">
    <property type="protein sequence ID" value="CZT53269.1"/>
    <property type="molecule type" value="Genomic_DNA"/>
</dbReference>
<dbReference type="InterPro" id="IPR011706">
    <property type="entry name" value="Cu-oxidase_C"/>
</dbReference>
<dbReference type="Pfam" id="PF07732">
    <property type="entry name" value="Cu-oxidase_3"/>
    <property type="match status" value="1"/>
</dbReference>
<dbReference type="InterPro" id="IPR045087">
    <property type="entry name" value="Cu-oxidase_fam"/>
</dbReference>
<dbReference type="PROSITE" id="PS00080">
    <property type="entry name" value="MULTICOPPER_OXIDASE2"/>
    <property type="match status" value="1"/>
</dbReference>
<dbReference type="Proteomes" id="UP000177625">
    <property type="component" value="Unassembled WGS sequence"/>
</dbReference>
<keyword evidence="5" id="KW-0186">Copper</keyword>
<gene>
    <name evidence="10" type="ORF">RSE6_14749</name>
</gene>
<evidence type="ECO:0000256" key="2">
    <source>
        <dbReference type="ARBA" id="ARBA00022723"/>
    </source>
</evidence>
<dbReference type="GO" id="GO:0033573">
    <property type="term" value="C:high-affinity iron permease complex"/>
    <property type="evidence" value="ECO:0007669"/>
    <property type="project" value="TreeGrafter"/>
</dbReference>
<evidence type="ECO:0000259" key="8">
    <source>
        <dbReference type="Pfam" id="PF07731"/>
    </source>
</evidence>
<dbReference type="GO" id="GO:0010106">
    <property type="term" value="P:cellular response to iron ion starvation"/>
    <property type="evidence" value="ECO:0007669"/>
    <property type="project" value="TreeGrafter"/>
</dbReference>
<dbReference type="InterPro" id="IPR033138">
    <property type="entry name" value="Cu_oxidase_CS"/>
</dbReference>
<comment type="similarity">
    <text evidence="1">Belongs to the multicopper oxidase family.</text>
</comment>
<dbReference type="InterPro" id="IPR002355">
    <property type="entry name" value="Cu_oxidase_Cu_BS"/>
</dbReference>
<dbReference type="SUPFAM" id="SSF49503">
    <property type="entry name" value="Cupredoxins"/>
    <property type="match status" value="3"/>
</dbReference>
<feature type="domain" description="Plastocyanin-like" evidence="9">
    <location>
        <begin position="30"/>
        <end position="144"/>
    </location>
</feature>
<dbReference type="InterPro" id="IPR001117">
    <property type="entry name" value="Cu-oxidase_2nd"/>
</dbReference>
<evidence type="ECO:0000256" key="4">
    <source>
        <dbReference type="ARBA" id="ARBA00023002"/>
    </source>
</evidence>
<keyword evidence="4" id="KW-0560">Oxidoreductase</keyword>
<dbReference type="PANTHER" id="PTHR11709:SF361">
    <property type="entry name" value="IRON TRANSPORT MULTICOPPER OXIDASE FET3"/>
    <property type="match status" value="1"/>
</dbReference>
<evidence type="ECO:0000313" key="11">
    <source>
        <dbReference type="Proteomes" id="UP000177625"/>
    </source>
</evidence>
<keyword evidence="11" id="KW-1185">Reference proteome</keyword>
<dbReference type="Pfam" id="PF07731">
    <property type="entry name" value="Cu-oxidase_2"/>
    <property type="match status" value="1"/>
</dbReference>
<protein>
    <submittedName>
        <fullName evidence="10">Related to Conidial Pigment Biosynthesis protein brown1</fullName>
    </submittedName>
</protein>
<keyword evidence="2" id="KW-0479">Metal-binding</keyword>
<name>A0A1E1MW33_RHYSE</name>
<evidence type="ECO:0000259" key="9">
    <source>
        <dbReference type="Pfam" id="PF07732"/>
    </source>
</evidence>
<feature type="signal peptide" evidence="6">
    <location>
        <begin position="1"/>
        <end position="20"/>
    </location>
</feature>
<accession>A0A1E1MW33</accession>
<evidence type="ECO:0000256" key="5">
    <source>
        <dbReference type="ARBA" id="ARBA00023008"/>
    </source>
</evidence>
<dbReference type="AlphaFoldDB" id="A0A1E1MW33"/>
<dbReference type="GO" id="GO:0004322">
    <property type="term" value="F:ferroxidase activity"/>
    <property type="evidence" value="ECO:0007669"/>
    <property type="project" value="TreeGrafter"/>
</dbReference>
<dbReference type="CDD" id="cd13851">
    <property type="entry name" value="CuRO_1_Fet3p"/>
    <property type="match status" value="1"/>
</dbReference>
<dbReference type="GO" id="GO:0033215">
    <property type="term" value="P:reductive iron assimilation"/>
    <property type="evidence" value="ECO:0007669"/>
    <property type="project" value="TreeGrafter"/>
</dbReference>
<dbReference type="PANTHER" id="PTHR11709">
    <property type="entry name" value="MULTI-COPPER OXIDASE"/>
    <property type="match status" value="1"/>
</dbReference>
<sequence length="657" mass="73260">MYKTFISILFLLSFIVVTYAKTITYNWSIGWVTAAPDGFTRQVIGINGKFPLPTVEGNVGDKIIISVYNNLGDESTSIHFHGLDQLGSQFADGPSGVTQCPIPPGGSLVYDFVLVRPGNYWYHSHNKGQYPDGLRGPLIVHDTNDPYAGQYDEEIVLTMSDWYHEKVPGLISTMLSKSNPRAQPPFPNALLLNETTSATFNFVTGKTYKIKMINMAAFASVFIQFDNHPMNIIEIDGSYTVKKEAYQLRLSPAQRYTVLLKAQSSTRRNYAFLASLDQNRDFSNENVAAVWPLNITGNILYDYTKALAPAMVVPKWKPFDDATLEALDGQALLGPREKADKEITLNFNFGLDASGIPRSYFNNVTYIPQKVPTLFSAISTGISNINPSIYGAVNPFVIKRGDIVQITVNNLDGAIHPFHLHGHQFQLVERPSSGKGKYTGKGRNFPVIPPKRDTYAVQANSYAVIRFQADSPGVWLFHCHIEWHVIMGLTATIIEAPELLRDLSLSPDHKANCDAQGVPTKGNAAGNTRNFTDMAGAYTLPEFPDKGAAYPKRMVKASKAFGRILPLPKRIETDFPPEPKSVASDTVADSLRRRPSPANYINACLREERRRPGVRISDIGIKGWQQLDDPYVRSPPLPIVVEKQYGTWVRWIRRQRS</sequence>
<reference evidence="11" key="1">
    <citation type="submission" date="2016-03" db="EMBL/GenBank/DDBJ databases">
        <authorList>
            <person name="Guldener U."/>
        </authorList>
    </citation>
    <scope>NUCLEOTIDE SEQUENCE [LARGE SCALE GENOMIC DNA]</scope>
</reference>
<evidence type="ECO:0000313" key="10">
    <source>
        <dbReference type="EMBL" id="CZT53269.1"/>
    </source>
</evidence>
<dbReference type="Pfam" id="PF00394">
    <property type="entry name" value="Cu-oxidase"/>
    <property type="match status" value="1"/>
</dbReference>
<dbReference type="CDD" id="cd13899">
    <property type="entry name" value="CuRO_3_Fet3p"/>
    <property type="match status" value="1"/>
</dbReference>
<dbReference type="Gene3D" id="2.60.40.420">
    <property type="entry name" value="Cupredoxins - blue copper proteins"/>
    <property type="match status" value="3"/>
</dbReference>
<feature type="domain" description="Plastocyanin-like" evidence="8">
    <location>
        <begin position="366"/>
        <end position="497"/>
    </location>
</feature>
<evidence type="ECO:0000256" key="3">
    <source>
        <dbReference type="ARBA" id="ARBA00022729"/>
    </source>
</evidence>
<evidence type="ECO:0000256" key="6">
    <source>
        <dbReference type="SAM" id="SignalP"/>
    </source>
</evidence>
<dbReference type="CDD" id="cd13877">
    <property type="entry name" value="CuRO_2_Fet3p_like"/>
    <property type="match status" value="1"/>
</dbReference>
<organism evidence="10 11">
    <name type="scientific">Rhynchosporium secalis</name>
    <name type="common">Barley scald fungus</name>
    <dbReference type="NCBI Taxonomy" id="38038"/>
    <lineage>
        <taxon>Eukaryota</taxon>
        <taxon>Fungi</taxon>
        <taxon>Dikarya</taxon>
        <taxon>Ascomycota</taxon>
        <taxon>Pezizomycotina</taxon>
        <taxon>Leotiomycetes</taxon>
        <taxon>Helotiales</taxon>
        <taxon>Ploettnerulaceae</taxon>
        <taxon>Rhynchosporium</taxon>
    </lineage>
</organism>
<dbReference type="FunFam" id="2.60.40.420:FF:000071">
    <property type="entry name" value="Conidial pigment biosynthesis oxidase Abr1/brown 1"/>
    <property type="match status" value="1"/>
</dbReference>
<feature type="chain" id="PRO_5009448795" evidence="6">
    <location>
        <begin position="21"/>
        <end position="657"/>
    </location>
</feature>
<feature type="domain" description="Plastocyanin-like" evidence="7">
    <location>
        <begin position="153"/>
        <end position="290"/>
    </location>
</feature>
<dbReference type="InterPro" id="IPR008972">
    <property type="entry name" value="Cupredoxin"/>
</dbReference>
<evidence type="ECO:0000259" key="7">
    <source>
        <dbReference type="Pfam" id="PF00394"/>
    </source>
</evidence>
<dbReference type="InterPro" id="IPR011707">
    <property type="entry name" value="Cu-oxidase-like_N"/>
</dbReference>
<keyword evidence="3 6" id="KW-0732">Signal</keyword>
<proteinExistence type="inferred from homology"/>
<evidence type="ECO:0000256" key="1">
    <source>
        <dbReference type="ARBA" id="ARBA00010609"/>
    </source>
</evidence>
<dbReference type="GO" id="GO:0005507">
    <property type="term" value="F:copper ion binding"/>
    <property type="evidence" value="ECO:0007669"/>
    <property type="project" value="InterPro"/>
</dbReference>
<dbReference type="PROSITE" id="PS00079">
    <property type="entry name" value="MULTICOPPER_OXIDASE1"/>
    <property type="match status" value="1"/>
</dbReference>
<dbReference type="InterPro" id="IPR044130">
    <property type="entry name" value="CuRO_2_Fet3-like"/>
</dbReference>